<evidence type="ECO:0000256" key="3">
    <source>
        <dbReference type="ARBA" id="ARBA00022741"/>
    </source>
</evidence>
<dbReference type="InterPro" id="IPR027417">
    <property type="entry name" value="P-loop_NTPase"/>
</dbReference>
<evidence type="ECO:0000256" key="4">
    <source>
        <dbReference type="ARBA" id="ARBA00022763"/>
    </source>
</evidence>
<feature type="domain" description="UvrD-like helicase C-terminal" evidence="16">
    <location>
        <begin position="350"/>
        <end position="656"/>
    </location>
</feature>
<evidence type="ECO:0000256" key="12">
    <source>
        <dbReference type="ARBA" id="ARBA00034808"/>
    </source>
</evidence>
<evidence type="ECO:0000256" key="6">
    <source>
        <dbReference type="ARBA" id="ARBA00022806"/>
    </source>
</evidence>
<gene>
    <name evidence="17" type="ORF">A8L58_02860</name>
</gene>
<dbReference type="Pfam" id="PF00580">
    <property type="entry name" value="UvrD-helicase"/>
    <property type="match status" value="1"/>
</dbReference>
<keyword evidence="2" id="KW-0540">Nuclease</keyword>
<evidence type="ECO:0000256" key="10">
    <source>
        <dbReference type="ARBA" id="ARBA00023235"/>
    </source>
</evidence>
<keyword evidence="6 14" id="KW-0347">Helicase</keyword>
<evidence type="ECO:0000259" key="15">
    <source>
        <dbReference type="PROSITE" id="PS51198"/>
    </source>
</evidence>
<dbReference type="EC" id="5.6.2.4" evidence="12"/>
<keyword evidence="5 14" id="KW-0378">Hydrolase</keyword>
<evidence type="ECO:0000313" key="18">
    <source>
        <dbReference type="Proteomes" id="UP000178666"/>
    </source>
</evidence>
<dbReference type="EMBL" id="CP015970">
    <property type="protein sequence ID" value="AOZ45824.1"/>
    <property type="molecule type" value="Genomic_DNA"/>
</dbReference>
<evidence type="ECO:0000256" key="5">
    <source>
        <dbReference type="ARBA" id="ARBA00022801"/>
    </source>
</evidence>
<dbReference type="CDD" id="cd17932">
    <property type="entry name" value="DEXQc_UvrD"/>
    <property type="match status" value="1"/>
</dbReference>
<keyword evidence="18" id="KW-1185">Reference proteome</keyword>
<keyword evidence="9" id="KW-0234">DNA repair</keyword>
<accession>A0ABN4TYX4</accession>
<evidence type="ECO:0000256" key="11">
    <source>
        <dbReference type="ARBA" id="ARBA00034617"/>
    </source>
</evidence>
<evidence type="ECO:0000256" key="14">
    <source>
        <dbReference type="PROSITE-ProRule" id="PRU00560"/>
    </source>
</evidence>
<dbReference type="PROSITE" id="PS51217">
    <property type="entry name" value="UVRD_HELICASE_CTER"/>
    <property type="match status" value="1"/>
</dbReference>
<feature type="domain" description="UvrD-like helicase ATP-binding" evidence="15">
    <location>
        <begin position="14"/>
        <end position="349"/>
    </location>
</feature>
<proteinExistence type="inferred from homology"/>
<evidence type="ECO:0000256" key="2">
    <source>
        <dbReference type="ARBA" id="ARBA00022722"/>
    </source>
</evidence>
<comment type="catalytic activity">
    <reaction evidence="11">
        <text>Couples ATP hydrolysis with the unwinding of duplex DNA by translocating in the 3'-5' direction.</text>
        <dbReference type="EC" id="5.6.2.4"/>
    </reaction>
</comment>
<evidence type="ECO:0000256" key="9">
    <source>
        <dbReference type="ARBA" id="ARBA00023204"/>
    </source>
</evidence>
<dbReference type="Gene3D" id="3.40.50.300">
    <property type="entry name" value="P-loop containing nucleotide triphosphate hydrolases"/>
    <property type="match status" value="3"/>
</dbReference>
<dbReference type="PROSITE" id="PS51198">
    <property type="entry name" value="UVRD_HELICASE_ATP_BIND"/>
    <property type="match status" value="1"/>
</dbReference>
<dbReference type="InterPro" id="IPR000212">
    <property type="entry name" value="DNA_helicase_UvrD/REP"/>
</dbReference>
<name>A0ABN4TYX4_9ACTN</name>
<keyword evidence="3 14" id="KW-0547">Nucleotide-binding</keyword>
<protein>
    <recommendedName>
        <fullName evidence="12">DNA 3'-5' helicase</fullName>
        <ecNumber evidence="12">5.6.2.4</ecNumber>
    </recommendedName>
</protein>
<comment type="catalytic activity">
    <reaction evidence="13">
        <text>ATP + H2O = ADP + phosphate + H(+)</text>
        <dbReference type="Rhea" id="RHEA:13065"/>
        <dbReference type="ChEBI" id="CHEBI:15377"/>
        <dbReference type="ChEBI" id="CHEBI:15378"/>
        <dbReference type="ChEBI" id="CHEBI:30616"/>
        <dbReference type="ChEBI" id="CHEBI:43474"/>
        <dbReference type="ChEBI" id="CHEBI:456216"/>
        <dbReference type="EC" id="5.6.2.4"/>
    </reaction>
</comment>
<dbReference type="Proteomes" id="UP000178666">
    <property type="component" value="Chromosome"/>
</dbReference>
<evidence type="ECO:0000256" key="7">
    <source>
        <dbReference type="ARBA" id="ARBA00022839"/>
    </source>
</evidence>
<dbReference type="Pfam" id="PF12705">
    <property type="entry name" value="PDDEXK_1"/>
    <property type="match status" value="1"/>
</dbReference>
<sequence>MIARPDQVRDLLGIPFSDEQLAVIGAPMEPDVVIAGAGTGKTTVMAARVVWLVASGQVRAEQVLGLTFTRKATAELADRIDSALRTAGALDEGRAGATVSTYDGFAASLVDEYGAWDGIDPGARLITRARCHQLALEVVRDLVEPPAMAERLAPVSIAGAIVGLSDQMGAHLVGADEVREADRRWRRQLDEAPAKKNGDPYADVVAALRTVDEREELLSLVERYQDLKRDRGLVEYADRMAQAAHLAAHRPQVGRDLRGRFAVVLLDEYQDTSSAQAALLTDLFSGPDPAGGLGHPVTAVGDPLQAIYGWRGAAASNILSFARQFPRIGDGGAPEPATTRTLLTNRRSGTRILDCANDISAPLRASAAVAGRVGALRAPDETREGLVACHGHLTWPRECSWVADTLVEAHERGEIDSWSQAAVLVRRNSDVADLHAALAGRQIPVLIANLAGLLQLPDIALVVAHLRIVADRRDDQAWATLLAAPRFGLAPGDLAALSGRARDLARRRLAEDTAGGSGEDGQEHPDAHLADAVADPGDLAGRPGLRAAVARLSAEARVLAEHGVDGPDDLVLRAEQVTGLVDDLAADDPERARSRQGHLDALWAEIHGALAEDPDLTLAGVLAWLAAEEEFGDGLARSAPTTQDAVVISTVHGAKGLEWPLVLLPDLDAGVFPSAMAPDNHITRAAVLPSAVRGDAGTVPQPRSGSRADMAAYKKDLAEESRGAEDRLGYVAATRARDRLIVSWHRWRPSATRPRTPGAYAAVVADRLRGWGQTVPEPPADDDPPAEIAAGLTGAPWPLHADPELADRIADLAARTAQARSAPGAGEGLPDDPAEAALVARWREDADVLLTAHRRRARHSGSGLPRGLTTSQVVALHADRRRFMDQLRRPMPRPVMRGADIGTRFHEWVAGRLRPGGQGRLDLLDEEPVAASSAPDPVLERLKEAFLASRWADATVLAVEEPFALTVGATVIRGRLDAVLADPDDPDIQVVVDWKTSAPNTADPVQLSVYRLAWAGSTGVPLERVRAAFHHVGANRTVEARPLLTSAQLAEVLAPAGLSVDAAGPASGEYLSSEG</sequence>
<evidence type="ECO:0000313" key="17">
    <source>
        <dbReference type="EMBL" id="AOZ45824.1"/>
    </source>
</evidence>
<dbReference type="InterPro" id="IPR014017">
    <property type="entry name" value="DNA_helicase_UvrD-like_C"/>
</dbReference>
<dbReference type="InterPro" id="IPR038726">
    <property type="entry name" value="PDDEXK_AddAB-type"/>
</dbReference>
<dbReference type="Gene3D" id="1.10.486.10">
    <property type="entry name" value="PCRA, domain 4"/>
    <property type="match status" value="1"/>
</dbReference>
<keyword evidence="4" id="KW-0227">DNA damage</keyword>
<evidence type="ECO:0000259" key="16">
    <source>
        <dbReference type="PROSITE" id="PS51217"/>
    </source>
</evidence>
<dbReference type="InterPro" id="IPR013986">
    <property type="entry name" value="DExx_box_DNA_helicase_dom_sf"/>
</dbReference>
<keyword evidence="8 14" id="KW-0067">ATP-binding</keyword>
<dbReference type="PANTHER" id="PTHR11070:SF55">
    <property type="entry name" value="DNA 3'-5' HELICASE"/>
    <property type="match status" value="1"/>
</dbReference>
<keyword evidence="10" id="KW-0413">Isomerase</keyword>
<feature type="binding site" evidence="14">
    <location>
        <begin position="35"/>
        <end position="42"/>
    </location>
    <ligand>
        <name>ATP</name>
        <dbReference type="ChEBI" id="CHEBI:30616"/>
    </ligand>
</feature>
<evidence type="ECO:0000256" key="8">
    <source>
        <dbReference type="ARBA" id="ARBA00022840"/>
    </source>
</evidence>
<organism evidence="17 18">
    <name type="scientific">Acidipropionibacterium acidipropionici</name>
    <dbReference type="NCBI Taxonomy" id="1748"/>
    <lineage>
        <taxon>Bacteria</taxon>
        <taxon>Bacillati</taxon>
        <taxon>Actinomycetota</taxon>
        <taxon>Actinomycetes</taxon>
        <taxon>Propionibacteriales</taxon>
        <taxon>Propionibacteriaceae</taxon>
        <taxon>Acidipropionibacterium</taxon>
    </lineage>
</organism>
<dbReference type="Pfam" id="PF13361">
    <property type="entry name" value="UvrD_C"/>
    <property type="match status" value="2"/>
</dbReference>
<dbReference type="PANTHER" id="PTHR11070">
    <property type="entry name" value="UVRD / RECB / PCRA DNA HELICASE FAMILY MEMBER"/>
    <property type="match status" value="1"/>
</dbReference>
<evidence type="ECO:0000256" key="13">
    <source>
        <dbReference type="ARBA" id="ARBA00048988"/>
    </source>
</evidence>
<comment type="similarity">
    <text evidence="1">Belongs to the helicase family. UvrD subfamily.</text>
</comment>
<dbReference type="InterPro" id="IPR014016">
    <property type="entry name" value="UvrD-like_ATP-bd"/>
</dbReference>
<dbReference type="RefSeq" id="WP_071001083.1">
    <property type="nucleotide sequence ID" value="NZ_CP014352.1"/>
</dbReference>
<keyword evidence="7" id="KW-0269">Exonuclease</keyword>
<reference evidence="17 18" key="1">
    <citation type="journal article" date="2016" name="Plant Dis.">
        <title>Improved production of propionic acid using genome shuffling.</title>
        <authorList>
            <person name="Luna-Flores C.H."/>
            <person name="Palfreyman R.W."/>
            <person name="Kromer J.O."/>
            <person name="Nielsen L.K."/>
            <person name="Marcellin E."/>
        </authorList>
    </citation>
    <scope>NUCLEOTIDE SEQUENCE [LARGE SCALE GENOMIC DNA]</scope>
    <source>
        <strain evidence="17 18">F3E8</strain>
    </source>
</reference>
<evidence type="ECO:0000256" key="1">
    <source>
        <dbReference type="ARBA" id="ARBA00009922"/>
    </source>
</evidence>
<dbReference type="Gene3D" id="1.10.10.160">
    <property type="match status" value="1"/>
</dbReference>
<dbReference type="SUPFAM" id="SSF52540">
    <property type="entry name" value="P-loop containing nucleoside triphosphate hydrolases"/>
    <property type="match status" value="1"/>
</dbReference>